<feature type="compositionally biased region" description="Basic and acidic residues" evidence="4">
    <location>
        <begin position="16"/>
        <end position="42"/>
    </location>
</feature>
<keyword evidence="3" id="KW-0235">DNA replication</keyword>
<dbReference type="GO" id="GO:0006260">
    <property type="term" value="P:DNA replication"/>
    <property type="evidence" value="ECO:0007669"/>
    <property type="project" value="UniProtKB-KW"/>
</dbReference>
<sequence length="444" mass="50447">MNKFLANRATPAPKSNSKEPKEATSNKENASEIEKDDPKSSTEILHEAISEKNAKLAYNILSKNRPFDLAMNKQMTSIVFENGFSSSASEHMLLSVDEAVVSALTAGESITIRGENDDDAVLCTENATFPIKIVESATTYLIMHDVLGPPEKNASAEPEFQVRKISGKCYGIGELCPPSDILKLARLKDLLHENEIVWETCTQANEQFLGYSLNDLLKSVQMSIGEVETALADLPVVKLKKTGKLRYLSHKYRVELLKRLVDGIDDDDQHEISMEKVTKSSLRDYLPPNALDEIIDWFVETRCDQIDESRNHFRINEEKLARDIIIGVLYSTRKMSFAQFEDSAKKCLPFGIEIKDSYFAGICDIVDSPSGRLIFYLAPEDLPDETRDRMIYLFNHRRLWTMEQIRPFFNDIFKSKVAFDKYLVQKCDYTISNTNEMLYCGVRA</sequence>
<comment type="similarity">
    <text evidence="1">Belongs to the DCC1 family.</text>
</comment>
<dbReference type="GO" id="GO:0000785">
    <property type="term" value="C:chromatin"/>
    <property type="evidence" value="ECO:0007669"/>
    <property type="project" value="TreeGrafter"/>
</dbReference>
<name>A0A8S1F9X9_9PELO</name>
<evidence type="ECO:0000313" key="5">
    <source>
        <dbReference type="EMBL" id="CAB3410585.1"/>
    </source>
</evidence>
<gene>
    <name evidence="5" type="ORF">CBOVIS_LOCUS12093</name>
</gene>
<evidence type="ECO:0000256" key="4">
    <source>
        <dbReference type="SAM" id="MobiDB-lite"/>
    </source>
</evidence>
<dbReference type="EMBL" id="CADEPM010000011">
    <property type="protein sequence ID" value="CAB3410585.1"/>
    <property type="molecule type" value="Genomic_DNA"/>
</dbReference>
<evidence type="ECO:0000313" key="6">
    <source>
        <dbReference type="Proteomes" id="UP000494206"/>
    </source>
</evidence>
<keyword evidence="6" id="KW-1185">Reference proteome</keyword>
<accession>A0A8S1F9X9</accession>
<dbReference type="GO" id="GO:0031390">
    <property type="term" value="C:Ctf18 RFC-like complex"/>
    <property type="evidence" value="ECO:0007669"/>
    <property type="project" value="InterPro"/>
</dbReference>
<dbReference type="AlphaFoldDB" id="A0A8S1F9X9"/>
<comment type="caution">
    <text evidence="5">The sequence shown here is derived from an EMBL/GenBank/DDBJ whole genome shotgun (WGS) entry which is preliminary data.</text>
</comment>
<dbReference type="GO" id="GO:0000775">
    <property type="term" value="C:chromosome, centromeric region"/>
    <property type="evidence" value="ECO:0007669"/>
    <property type="project" value="TreeGrafter"/>
</dbReference>
<organism evidence="5 6">
    <name type="scientific">Caenorhabditis bovis</name>
    <dbReference type="NCBI Taxonomy" id="2654633"/>
    <lineage>
        <taxon>Eukaryota</taxon>
        <taxon>Metazoa</taxon>
        <taxon>Ecdysozoa</taxon>
        <taxon>Nematoda</taxon>
        <taxon>Chromadorea</taxon>
        <taxon>Rhabditida</taxon>
        <taxon>Rhabditina</taxon>
        <taxon>Rhabditomorpha</taxon>
        <taxon>Rhabditoidea</taxon>
        <taxon>Rhabditidae</taxon>
        <taxon>Peloderinae</taxon>
        <taxon>Caenorhabditis</taxon>
    </lineage>
</organism>
<proteinExistence type="inferred from homology"/>
<dbReference type="OrthoDB" id="5199543at2759"/>
<reference evidence="5 6" key="1">
    <citation type="submission" date="2020-04" db="EMBL/GenBank/DDBJ databases">
        <authorList>
            <person name="Laetsch R D."/>
            <person name="Stevens L."/>
            <person name="Kumar S."/>
            <person name="Blaxter L. M."/>
        </authorList>
    </citation>
    <scope>NUCLEOTIDE SEQUENCE [LARGE SCALE GENOMIC DNA]</scope>
</reference>
<feature type="region of interest" description="Disordered" evidence="4">
    <location>
        <begin position="1"/>
        <end position="42"/>
    </location>
</feature>
<evidence type="ECO:0000256" key="2">
    <source>
        <dbReference type="ARBA" id="ARBA00017682"/>
    </source>
</evidence>
<dbReference type="PANTHER" id="PTHR13395">
    <property type="entry name" value="SISTER CHROMATID COHESION PROTEIN DCC1-RELATED"/>
    <property type="match status" value="1"/>
</dbReference>
<dbReference type="InterPro" id="IPR019128">
    <property type="entry name" value="Dcc1"/>
</dbReference>
<evidence type="ECO:0000256" key="1">
    <source>
        <dbReference type="ARBA" id="ARBA00007017"/>
    </source>
</evidence>
<evidence type="ECO:0000256" key="3">
    <source>
        <dbReference type="ARBA" id="ARBA00022705"/>
    </source>
</evidence>
<dbReference type="GO" id="GO:0034088">
    <property type="term" value="P:maintenance of mitotic sister chromatid cohesion"/>
    <property type="evidence" value="ECO:0007669"/>
    <property type="project" value="TreeGrafter"/>
</dbReference>
<protein>
    <recommendedName>
        <fullName evidence="2">Sister chromatid cohesion protein DCC1</fullName>
    </recommendedName>
</protein>
<dbReference type="PANTHER" id="PTHR13395:SF6">
    <property type="entry name" value="SISTER CHROMATID COHESION PROTEIN DCC1"/>
    <property type="match status" value="1"/>
</dbReference>
<dbReference type="Pfam" id="PF09724">
    <property type="entry name" value="Dcc1"/>
    <property type="match status" value="1"/>
</dbReference>
<dbReference type="Proteomes" id="UP000494206">
    <property type="component" value="Unassembled WGS sequence"/>
</dbReference>